<dbReference type="SUPFAM" id="SSF49599">
    <property type="entry name" value="TRAF domain-like"/>
    <property type="match status" value="1"/>
</dbReference>
<sequence>MQDSGRAHRFCDHAVAGVSWRPTRFVDEVPTSRVCGLCHMIPNRILVLPCGHLLCQSCHTAISQGVGGRCPLDEEPFDQAECGSYDLPTRTASAMKVYCWNEAHGCQFEGTMEDILRHFEKECTFQTAECLRCGEVVLRRELSTHYLAGCTTLVCSARTQNTSPESTAPSLQDVIASPEEVKTLFRDSGKGEHPTATENAMNELADESGNHESTSIVAPRGVEFYGMLEGSQCSAPSLNVHLYGVDEIWRTALECIEDFDCYRR</sequence>
<dbReference type="PANTHER" id="PTHR10131:SF138">
    <property type="entry name" value="RE66324P"/>
    <property type="match status" value="1"/>
</dbReference>
<feature type="domain" description="RING-type" evidence="4">
    <location>
        <begin position="35"/>
        <end position="74"/>
    </location>
</feature>
<dbReference type="GO" id="GO:0008270">
    <property type="term" value="F:zinc ion binding"/>
    <property type="evidence" value="ECO:0007669"/>
    <property type="project" value="UniProtKB-KW"/>
</dbReference>
<dbReference type="Proteomes" id="UP000821837">
    <property type="component" value="Chromosome 10"/>
</dbReference>
<dbReference type="InterPro" id="IPR001841">
    <property type="entry name" value="Znf_RING"/>
</dbReference>
<organism evidence="5 6">
    <name type="scientific">Rhipicephalus sanguineus</name>
    <name type="common">Brown dog tick</name>
    <name type="synonym">Ixodes sanguineus</name>
    <dbReference type="NCBI Taxonomy" id="34632"/>
    <lineage>
        <taxon>Eukaryota</taxon>
        <taxon>Metazoa</taxon>
        <taxon>Ecdysozoa</taxon>
        <taxon>Arthropoda</taxon>
        <taxon>Chelicerata</taxon>
        <taxon>Arachnida</taxon>
        <taxon>Acari</taxon>
        <taxon>Parasitiformes</taxon>
        <taxon>Ixodida</taxon>
        <taxon>Ixodoidea</taxon>
        <taxon>Ixodidae</taxon>
        <taxon>Rhipicephalinae</taxon>
        <taxon>Rhipicephalus</taxon>
        <taxon>Rhipicephalus</taxon>
    </lineage>
</organism>
<dbReference type="InterPro" id="IPR013083">
    <property type="entry name" value="Znf_RING/FYVE/PHD"/>
</dbReference>
<dbReference type="SUPFAM" id="SSF57850">
    <property type="entry name" value="RING/U-box"/>
    <property type="match status" value="1"/>
</dbReference>
<reference evidence="5" key="1">
    <citation type="journal article" date="2020" name="Cell">
        <title>Large-Scale Comparative Analyses of Tick Genomes Elucidate Their Genetic Diversity and Vector Capacities.</title>
        <authorList>
            <consortium name="Tick Genome and Microbiome Consortium (TIGMIC)"/>
            <person name="Jia N."/>
            <person name="Wang J."/>
            <person name="Shi W."/>
            <person name="Du L."/>
            <person name="Sun Y."/>
            <person name="Zhan W."/>
            <person name="Jiang J.F."/>
            <person name="Wang Q."/>
            <person name="Zhang B."/>
            <person name="Ji P."/>
            <person name="Bell-Sakyi L."/>
            <person name="Cui X.M."/>
            <person name="Yuan T.T."/>
            <person name="Jiang B.G."/>
            <person name="Yang W.F."/>
            <person name="Lam T.T."/>
            <person name="Chang Q.C."/>
            <person name="Ding S.J."/>
            <person name="Wang X.J."/>
            <person name="Zhu J.G."/>
            <person name="Ruan X.D."/>
            <person name="Zhao L."/>
            <person name="Wei J.T."/>
            <person name="Ye R.Z."/>
            <person name="Que T.C."/>
            <person name="Du C.H."/>
            <person name="Zhou Y.H."/>
            <person name="Cheng J.X."/>
            <person name="Dai P.F."/>
            <person name="Guo W.B."/>
            <person name="Han X.H."/>
            <person name="Huang E.J."/>
            <person name="Li L.F."/>
            <person name="Wei W."/>
            <person name="Gao Y.C."/>
            <person name="Liu J.Z."/>
            <person name="Shao H.Z."/>
            <person name="Wang X."/>
            <person name="Wang C.C."/>
            <person name="Yang T.C."/>
            <person name="Huo Q.B."/>
            <person name="Li W."/>
            <person name="Chen H.Y."/>
            <person name="Chen S.E."/>
            <person name="Zhou L.G."/>
            <person name="Ni X.B."/>
            <person name="Tian J.H."/>
            <person name="Sheng Y."/>
            <person name="Liu T."/>
            <person name="Pan Y.S."/>
            <person name="Xia L.Y."/>
            <person name="Li J."/>
            <person name="Zhao F."/>
            <person name="Cao W.C."/>
        </authorList>
    </citation>
    <scope>NUCLEOTIDE SEQUENCE</scope>
    <source>
        <strain evidence="5">Rsan-2018</strain>
    </source>
</reference>
<dbReference type="VEuPathDB" id="VectorBase:RSAN_039698"/>
<dbReference type="GO" id="GO:0005164">
    <property type="term" value="F:tumor necrosis factor receptor binding"/>
    <property type="evidence" value="ECO:0007669"/>
    <property type="project" value="TreeGrafter"/>
</dbReference>
<keyword evidence="1 3" id="KW-0479">Metal-binding</keyword>
<evidence type="ECO:0000313" key="6">
    <source>
        <dbReference type="Proteomes" id="UP000821837"/>
    </source>
</evidence>
<dbReference type="Gene3D" id="3.30.40.10">
    <property type="entry name" value="Zinc/RING finger domain, C3HC4 (zinc finger)"/>
    <property type="match status" value="2"/>
</dbReference>
<comment type="caution">
    <text evidence="5">The sequence shown here is derived from an EMBL/GenBank/DDBJ whole genome shotgun (WGS) entry which is preliminary data.</text>
</comment>
<dbReference type="GO" id="GO:0009898">
    <property type="term" value="C:cytoplasmic side of plasma membrane"/>
    <property type="evidence" value="ECO:0007669"/>
    <property type="project" value="TreeGrafter"/>
</dbReference>
<protein>
    <recommendedName>
        <fullName evidence="4">RING-type domain-containing protein</fullName>
    </recommendedName>
</protein>
<reference evidence="5" key="2">
    <citation type="submission" date="2021-09" db="EMBL/GenBank/DDBJ databases">
        <authorList>
            <person name="Jia N."/>
            <person name="Wang J."/>
            <person name="Shi W."/>
            <person name="Du L."/>
            <person name="Sun Y."/>
            <person name="Zhan W."/>
            <person name="Jiang J."/>
            <person name="Wang Q."/>
            <person name="Zhang B."/>
            <person name="Ji P."/>
            <person name="Sakyi L.B."/>
            <person name="Cui X."/>
            <person name="Yuan T."/>
            <person name="Jiang B."/>
            <person name="Yang W."/>
            <person name="Lam T.T.-Y."/>
            <person name="Chang Q."/>
            <person name="Ding S."/>
            <person name="Wang X."/>
            <person name="Zhu J."/>
            <person name="Ruan X."/>
            <person name="Zhao L."/>
            <person name="Wei J."/>
            <person name="Que T."/>
            <person name="Du C."/>
            <person name="Cheng J."/>
            <person name="Dai P."/>
            <person name="Han X."/>
            <person name="Huang E."/>
            <person name="Gao Y."/>
            <person name="Liu J."/>
            <person name="Shao H."/>
            <person name="Ye R."/>
            <person name="Li L."/>
            <person name="Wei W."/>
            <person name="Wang X."/>
            <person name="Wang C."/>
            <person name="Huo Q."/>
            <person name="Li W."/>
            <person name="Guo W."/>
            <person name="Chen H."/>
            <person name="Chen S."/>
            <person name="Zhou L."/>
            <person name="Zhou L."/>
            <person name="Ni X."/>
            <person name="Tian J."/>
            <person name="Zhou Y."/>
            <person name="Sheng Y."/>
            <person name="Liu T."/>
            <person name="Pan Y."/>
            <person name="Xia L."/>
            <person name="Li J."/>
            <person name="Zhao F."/>
            <person name="Cao W."/>
        </authorList>
    </citation>
    <scope>NUCLEOTIDE SEQUENCE</scope>
    <source>
        <strain evidence="5">Rsan-2018</strain>
        <tissue evidence="5">Larvae</tissue>
    </source>
</reference>
<dbReference type="PROSITE" id="PS50089">
    <property type="entry name" value="ZF_RING_2"/>
    <property type="match status" value="1"/>
</dbReference>
<dbReference type="AlphaFoldDB" id="A0A9D4T5R5"/>
<name>A0A9D4T5R5_RHISA</name>
<proteinExistence type="predicted"/>
<evidence type="ECO:0000256" key="3">
    <source>
        <dbReference type="PROSITE-ProRule" id="PRU00175"/>
    </source>
</evidence>
<dbReference type="GO" id="GO:0043122">
    <property type="term" value="P:regulation of canonical NF-kappaB signal transduction"/>
    <property type="evidence" value="ECO:0007669"/>
    <property type="project" value="TreeGrafter"/>
</dbReference>
<evidence type="ECO:0000313" key="5">
    <source>
        <dbReference type="EMBL" id="KAH7976527.1"/>
    </source>
</evidence>
<accession>A0A9D4T5R5</accession>
<evidence type="ECO:0000259" key="4">
    <source>
        <dbReference type="PROSITE" id="PS50089"/>
    </source>
</evidence>
<evidence type="ECO:0000256" key="1">
    <source>
        <dbReference type="ARBA" id="ARBA00022771"/>
    </source>
</evidence>
<dbReference type="Pfam" id="PF13920">
    <property type="entry name" value="zf-C3HC4_3"/>
    <property type="match status" value="1"/>
</dbReference>
<gene>
    <name evidence="5" type="ORF">HPB52_015804</name>
</gene>
<keyword evidence="2" id="KW-0862">Zinc</keyword>
<dbReference type="PANTHER" id="PTHR10131">
    <property type="entry name" value="TNF RECEPTOR ASSOCIATED FACTOR"/>
    <property type="match status" value="1"/>
</dbReference>
<dbReference type="EMBL" id="JABSTV010001246">
    <property type="protein sequence ID" value="KAH7976527.1"/>
    <property type="molecule type" value="Genomic_DNA"/>
</dbReference>
<evidence type="ECO:0000256" key="2">
    <source>
        <dbReference type="ARBA" id="ARBA00022833"/>
    </source>
</evidence>
<keyword evidence="6" id="KW-1185">Reference proteome</keyword>
<keyword evidence="1 3" id="KW-0863">Zinc-finger</keyword>